<gene>
    <name evidence="2" type="ORF">CCYN2B_540001</name>
</gene>
<keyword evidence="3" id="KW-1185">Reference proteome</keyword>
<protein>
    <submittedName>
        <fullName evidence="2">Uncharacterized protein</fullName>
    </submittedName>
</protein>
<accession>A0A0B7HGV6</accession>
<dbReference type="AlphaFoldDB" id="A0A0B7HGV6"/>
<evidence type="ECO:0000313" key="3">
    <source>
        <dbReference type="Proteomes" id="UP000038055"/>
    </source>
</evidence>
<keyword evidence="1" id="KW-1133">Transmembrane helix</keyword>
<evidence type="ECO:0000256" key="1">
    <source>
        <dbReference type="SAM" id="Phobius"/>
    </source>
</evidence>
<feature type="transmembrane region" description="Helical" evidence="1">
    <location>
        <begin position="15"/>
        <end position="31"/>
    </location>
</feature>
<reference evidence="3" key="1">
    <citation type="submission" date="2015-01" db="EMBL/GenBank/DDBJ databases">
        <authorList>
            <person name="MANFREDI Pablo"/>
        </authorList>
    </citation>
    <scope>NUCLEOTIDE SEQUENCE [LARGE SCALE GENOMIC DNA]</scope>
    <source>
        <strain evidence="3">Ccyn2B</strain>
    </source>
</reference>
<proteinExistence type="predicted"/>
<sequence>MDKYVSTYKNTHVDRYIHIYVFNYLILYVGFPKMTRKNNTIIVI</sequence>
<keyword evidence="1" id="KW-0472">Membrane</keyword>
<dbReference type="EMBL" id="CDOD01000050">
    <property type="protein sequence ID" value="CEN38956.1"/>
    <property type="molecule type" value="Genomic_DNA"/>
</dbReference>
<organism evidence="2 3">
    <name type="scientific">Capnocytophaga cynodegmi</name>
    <dbReference type="NCBI Taxonomy" id="28189"/>
    <lineage>
        <taxon>Bacteria</taxon>
        <taxon>Pseudomonadati</taxon>
        <taxon>Bacteroidota</taxon>
        <taxon>Flavobacteriia</taxon>
        <taxon>Flavobacteriales</taxon>
        <taxon>Flavobacteriaceae</taxon>
        <taxon>Capnocytophaga</taxon>
    </lineage>
</organism>
<keyword evidence="1" id="KW-0812">Transmembrane</keyword>
<evidence type="ECO:0000313" key="2">
    <source>
        <dbReference type="EMBL" id="CEN38956.1"/>
    </source>
</evidence>
<name>A0A0B7HGV6_9FLAO</name>
<dbReference type="Proteomes" id="UP000038055">
    <property type="component" value="Unassembled WGS sequence"/>
</dbReference>